<feature type="compositionally biased region" description="Polar residues" evidence="13">
    <location>
        <begin position="42"/>
        <end position="51"/>
    </location>
</feature>
<comment type="subcellular location">
    <subcellularLocation>
        <location evidence="2">Endoplasmic reticulum membrane</location>
    </subcellularLocation>
</comment>
<keyword evidence="8" id="KW-0256">Endoplasmic reticulum</keyword>
<dbReference type="PANTHER" id="PTHR21528:SF0">
    <property type="entry name" value="DEHYDRODOLICHYL DIPHOSPHATE SYNTHASE COMPLEX SUBUNIT NUS1"/>
    <property type="match status" value="1"/>
</dbReference>
<keyword evidence="10" id="KW-1133">Transmembrane helix</keyword>
<comment type="pathway">
    <text evidence="3">Protein modification; protein glycosylation.</text>
</comment>
<comment type="similarity">
    <text evidence="4">Belongs to the UPP synthase family.</text>
</comment>
<dbReference type="Proteomes" id="UP001562354">
    <property type="component" value="Unassembled WGS sequence"/>
</dbReference>
<feature type="compositionally biased region" description="Basic and acidic residues" evidence="13">
    <location>
        <begin position="11"/>
        <end position="30"/>
    </location>
</feature>
<accession>A0ABR3PHE4</accession>
<proteinExistence type="inferred from homology"/>
<evidence type="ECO:0000256" key="12">
    <source>
        <dbReference type="ARBA" id="ARBA00047353"/>
    </source>
</evidence>
<feature type="region of interest" description="Disordered" evidence="13">
    <location>
        <begin position="210"/>
        <end position="234"/>
    </location>
</feature>
<dbReference type="PANTHER" id="PTHR21528">
    <property type="entry name" value="DEHYDRODOLICHYL DIPHOSPHATE SYNTHASE COMPLEX SUBUNIT NUS1"/>
    <property type="match status" value="1"/>
</dbReference>
<evidence type="ECO:0000256" key="10">
    <source>
        <dbReference type="ARBA" id="ARBA00022989"/>
    </source>
</evidence>
<evidence type="ECO:0000256" key="2">
    <source>
        <dbReference type="ARBA" id="ARBA00004586"/>
    </source>
</evidence>
<evidence type="ECO:0000256" key="8">
    <source>
        <dbReference type="ARBA" id="ARBA00022824"/>
    </source>
</evidence>
<organism evidence="14 15">
    <name type="scientific">Neodothiora populina</name>
    <dbReference type="NCBI Taxonomy" id="2781224"/>
    <lineage>
        <taxon>Eukaryota</taxon>
        <taxon>Fungi</taxon>
        <taxon>Dikarya</taxon>
        <taxon>Ascomycota</taxon>
        <taxon>Pezizomycotina</taxon>
        <taxon>Dothideomycetes</taxon>
        <taxon>Dothideomycetidae</taxon>
        <taxon>Dothideales</taxon>
        <taxon>Dothioraceae</taxon>
        <taxon>Neodothiora</taxon>
    </lineage>
</organism>
<dbReference type="InterPro" id="IPR038887">
    <property type="entry name" value="Nus1/NgBR"/>
</dbReference>
<keyword evidence="7" id="KW-0812">Transmembrane</keyword>
<dbReference type="Gene3D" id="3.40.1180.10">
    <property type="entry name" value="Decaprenyl diphosphate synthase-like"/>
    <property type="match status" value="1"/>
</dbReference>
<evidence type="ECO:0000256" key="13">
    <source>
        <dbReference type="SAM" id="MobiDB-lite"/>
    </source>
</evidence>
<evidence type="ECO:0000256" key="3">
    <source>
        <dbReference type="ARBA" id="ARBA00004922"/>
    </source>
</evidence>
<evidence type="ECO:0000256" key="4">
    <source>
        <dbReference type="ARBA" id="ARBA00005432"/>
    </source>
</evidence>
<keyword evidence="15" id="KW-1185">Reference proteome</keyword>
<dbReference type="SUPFAM" id="SSF64005">
    <property type="entry name" value="Undecaprenyl diphosphate synthase"/>
    <property type="match status" value="1"/>
</dbReference>
<feature type="region of interest" description="Disordered" evidence="13">
    <location>
        <begin position="1"/>
        <end position="66"/>
    </location>
</feature>
<evidence type="ECO:0000256" key="11">
    <source>
        <dbReference type="ARBA" id="ARBA00023136"/>
    </source>
</evidence>
<evidence type="ECO:0000256" key="7">
    <source>
        <dbReference type="ARBA" id="ARBA00022692"/>
    </source>
</evidence>
<dbReference type="InterPro" id="IPR036424">
    <property type="entry name" value="UPP_synth-like_sf"/>
</dbReference>
<evidence type="ECO:0000256" key="6">
    <source>
        <dbReference type="ARBA" id="ARBA00022679"/>
    </source>
</evidence>
<dbReference type="GeneID" id="95980866"/>
<name>A0ABR3PHE4_9PEZI</name>
<comment type="cofactor">
    <cofactor evidence="1">
        <name>Mg(2+)</name>
        <dbReference type="ChEBI" id="CHEBI:18420"/>
    </cofactor>
</comment>
<evidence type="ECO:0000256" key="1">
    <source>
        <dbReference type="ARBA" id="ARBA00001946"/>
    </source>
</evidence>
<reference evidence="14 15" key="1">
    <citation type="submission" date="2024-07" db="EMBL/GenBank/DDBJ databases">
        <title>Draft sequence of the Neodothiora populina.</title>
        <authorList>
            <person name="Drown D.D."/>
            <person name="Schuette U.S."/>
            <person name="Buechlein A.B."/>
            <person name="Rusch D.R."/>
            <person name="Winton L.W."/>
            <person name="Adams G.A."/>
        </authorList>
    </citation>
    <scope>NUCLEOTIDE SEQUENCE [LARGE SCALE GENOMIC DNA]</scope>
    <source>
        <strain evidence="14 15">CPC 39397</strain>
    </source>
</reference>
<protein>
    <recommendedName>
        <fullName evidence="5">ditrans,polycis-polyprenyl diphosphate synthase [(2E,6E)-farnesyldiphosphate specific]</fullName>
        <ecNumber evidence="5">2.5.1.87</ecNumber>
    </recommendedName>
</protein>
<keyword evidence="6" id="KW-0808">Transferase</keyword>
<comment type="catalytic activity">
    <reaction evidence="12">
        <text>n isopentenyl diphosphate + (2E,6E)-farnesyl diphosphate = a di-trans,poly-cis-polyprenyl diphosphate + n diphosphate</text>
        <dbReference type="Rhea" id="RHEA:53008"/>
        <dbReference type="Rhea" id="RHEA-COMP:19494"/>
        <dbReference type="ChEBI" id="CHEBI:33019"/>
        <dbReference type="ChEBI" id="CHEBI:128769"/>
        <dbReference type="ChEBI" id="CHEBI:136960"/>
        <dbReference type="ChEBI" id="CHEBI:175763"/>
        <dbReference type="EC" id="2.5.1.87"/>
    </reaction>
</comment>
<sequence>MVGLRQATAFHYDRDEHGQPLTAEQRERLIRPYLPEAEDSVPQESVSASPDSRQDSKVPSRKQRPKPVRHFVKSALHLLLYNLIQFIFSIYVRFRIAYHNVSKQIGSVLYYHHRSPEYIQRDVQNLSKIPRHLSIILELDENEKSPAGLEALVNDVCEVVAWSACAGVPMLSIYEKTGILKSSIPHLHRRISRTLSAYYGSSNPLKPTVSLGAPHMQSFSPPSSPPTNSTGSKSPPHLSILLLSASDGRRTLVDLTKTLAEMSQKAKIFPEDISAELIDAELTESVMGEPDLLILFGDSVVLQGYPPWQVRLTEIYYVQDNNGVGYQVFLRGLRKYAGAQMRFGS</sequence>
<gene>
    <name evidence="14" type="ORF">AAFC00_007167</name>
</gene>
<comment type="caution">
    <text evidence="14">The sequence shown here is derived from an EMBL/GenBank/DDBJ whole genome shotgun (WGS) entry which is preliminary data.</text>
</comment>
<feature type="compositionally biased region" description="Low complexity" evidence="13">
    <location>
        <begin position="214"/>
        <end position="234"/>
    </location>
</feature>
<evidence type="ECO:0000256" key="5">
    <source>
        <dbReference type="ARBA" id="ARBA00012596"/>
    </source>
</evidence>
<dbReference type="EC" id="2.5.1.87" evidence="5"/>
<keyword evidence="9" id="KW-0460">Magnesium</keyword>
<keyword evidence="11" id="KW-0472">Membrane</keyword>
<evidence type="ECO:0000313" key="15">
    <source>
        <dbReference type="Proteomes" id="UP001562354"/>
    </source>
</evidence>
<evidence type="ECO:0000313" key="14">
    <source>
        <dbReference type="EMBL" id="KAL1305561.1"/>
    </source>
</evidence>
<dbReference type="EMBL" id="JBFMKM010000006">
    <property type="protein sequence ID" value="KAL1305561.1"/>
    <property type="molecule type" value="Genomic_DNA"/>
</dbReference>
<dbReference type="RefSeq" id="XP_069201834.1">
    <property type="nucleotide sequence ID" value="XM_069347232.1"/>
</dbReference>
<evidence type="ECO:0000256" key="9">
    <source>
        <dbReference type="ARBA" id="ARBA00022842"/>
    </source>
</evidence>